<protein>
    <submittedName>
        <fullName evidence="2">Uncharacterized protein</fullName>
    </submittedName>
</protein>
<evidence type="ECO:0000256" key="1">
    <source>
        <dbReference type="SAM" id="MobiDB-lite"/>
    </source>
</evidence>
<evidence type="ECO:0000313" key="2">
    <source>
        <dbReference type="EMBL" id="MFC7079003.1"/>
    </source>
</evidence>
<gene>
    <name evidence="2" type="ORF">ACFQJ6_01525</name>
</gene>
<organism evidence="2 3">
    <name type="scientific">Halorussus caseinilyticus</name>
    <dbReference type="NCBI Taxonomy" id="3034025"/>
    <lineage>
        <taxon>Archaea</taxon>
        <taxon>Methanobacteriati</taxon>
        <taxon>Methanobacteriota</taxon>
        <taxon>Stenosarchaea group</taxon>
        <taxon>Halobacteria</taxon>
        <taxon>Halobacteriales</taxon>
        <taxon>Haladaptataceae</taxon>
        <taxon>Halorussus</taxon>
    </lineage>
</organism>
<evidence type="ECO:0000313" key="3">
    <source>
        <dbReference type="Proteomes" id="UP001596407"/>
    </source>
</evidence>
<name>A0ABD5WME9_9EURY</name>
<feature type="compositionally biased region" description="Basic and acidic residues" evidence="1">
    <location>
        <begin position="11"/>
        <end position="20"/>
    </location>
</feature>
<proteinExistence type="predicted"/>
<accession>A0ABD5WME9</accession>
<dbReference type="GeneID" id="79305453"/>
<dbReference type="Proteomes" id="UP001596407">
    <property type="component" value="Unassembled WGS sequence"/>
</dbReference>
<dbReference type="RefSeq" id="WP_276282326.1">
    <property type="nucleotide sequence ID" value="NZ_CP119810.1"/>
</dbReference>
<keyword evidence="3" id="KW-1185">Reference proteome</keyword>
<feature type="region of interest" description="Disordered" evidence="1">
    <location>
        <begin position="1"/>
        <end position="20"/>
    </location>
</feature>
<sequence length="71" mass="8226">MTDRQQSLEPEAEKHEQMREHVETIGEELASLERLAEDCEIPALERNAAQLRGVLRTVEMNLPPRTDRDEN</sequence>
<dbReference type="EMBL" id="JBHSZH010000001">
    <property type="protein sequence ID" value="MFC7079003.1"/>
    <property type="molecule type" value="Genomic_DNA"/>
</dbReference>
<dbReference type="AlphaFoldDB" id="A0ABD5WME9"/>
<reference evidence="2 3" key="1">
    <citation type="journal article" date="2019" name="Int. J. Syst. Evol. Microbiol.">
        <title>The Global Catalogue of Microorganisms (GCM) 10K type strain sequencing project: providing services to taxonomists for standard genome sequencing and annotation.</title>
        <authorList>
            <consortium name="The Broad Institute Genomics Platform"/>
            <consortium name="The Broad Institute Genome Sequencing Center for Infectious Disease"/>
            <person name="Wu L."/>
            <person name="Ma J."/>
        </authorList>
    </citation>
    <scope>NUCLEOTIDE SEQUENCE [LARGE SCALE GENOMIC DNA]</scope>
    <source>
        <strain evidence="2 3">DT72</strain>
    </source>
</reference>
<comment type="caution">
    <text evidence="2">The sequence shown here is derived from an EMBL/GenBank/DDBJ whole genome shotgun (WGS) entry which is preliminary data.</text>
</comment>